<sequence length="113" mass="12613">MTVHGYATNDRRRVLLAKATTLRELPSHFGRELQQSRMTDDYGFAFSESDLDQPLWKFSHNCSLSVAFVHTHIDEAKQAVERGAKSWHSSRWGTRGTPTTNVASATAPAPAKL</sequence>
<feature type="compositionally biased region" description="Polar residues" evidence="1">
    <location>
        <begin position="87"/>
        <end position="104"/>
    </location>
</feature>
<dbReference type="RefSeq" id="XP_004334327.1">
    <property type="nucleotide sequence ID" value="XM_004334279.1"/>
</dbReference>
<dbReference type="EMBL" id="KB008119">
    <property type="protein sequence ID" value="ELR12314.1"/>
    <property type="molecule type" value="Genomic_DNA"/>
</dbReference>
<protein>
    <submittedName>
        <fullName evidence="2">Uncharacterized protein</fullName>
    </submittedName>
</protein>
<organism evidence="2 3">
    <name type="scientific">Acanthamoeba castellanii (strain ATCC 30010 / Neff)</name>
    <dbReference type="NCBI Taxonomy" id="1257118"/>
    <lineage>
        <taxon>Eukaryota</taxon>
        <taxon>Amoebozoa</taxon>
        <taxon>Discosea</taxon>
        <taxon>Longamoebia</taxon>
        <taxon>Centramoebida</taxon>
        <taxon>Acanthamoebidae</taxon>
        <taxon>Acanthamoeba</taxon>
    </lineage>
</organism>
<keyword evidence="3" id="KW-1185">Reference proteome</keyword>
<dbReference type="Proteomes" id="UP000011083">
    <property type="component" value="Unassembled WGS sequence"/>
</dbReference>
<dbReference type="KEGG" id="acan:ACA1_373790"/>
<reference evidence="2 3" key="1">
    <citation type="journal article" date="2013" name="Genome Biol.">
        <title>Genome of Acanthamoeba castellanii highlights extensive lateral gene transfer and early evolution of tyrosine kinase signaling.</title>
        <authorList>
            <person name="Clarke M."/>
            <person name="Lohan A.J."/>
            <person name="Liu B."/>
            <person name="Lagkouvardos I."/>
            <person name="Roy S."/>
            <person name="Zafar N."/>
            <person name="Bertelli C."/>
            <person name="Schilde C."/>
            <person name="Kianianmomeni A."/>
            <person name="Burglin T.R."/>
            <person name="Frech C."/>
            <person name="Turcotte B."/>
            <person name="Kopec K.O."/>
            <person name="Synnott J.M."/>
            <person name="Choo C."/>
            <person name="Paponov I."/>
            <person name="Finkler A."/>
            <person name="Soon Heng Tan C."/>
            <person name="Hutchins A.P."/>
            <person name="Weinmeier T."/>
            <person name="Rattei T."/>
            <person name="Chu J.S."/>
            <person name="Gimenez G."/>
            <person name="Irimia M."/>
            <person name="Rigden D.J."/>
            <person name="Fitzpatrick D.A."/>
            <person name="Lorenzo-Morales J."/>
            <person name="Bateman A."/>
            <person name="Chiu C.H."/>
            <person name="Tang P."/>
            <person name="Hegemann P."/>
            <person name="Fromm H."/>
            <person name="Raoult D."/>
            <person name="Greub G."/>
            <person name="Miranda-Saavedra D."/>
            <person name="Chen N."/>
            <person name="Nash P."/>
            <person name="Ginger M.L."/>
            <person name="Horn M."/>
            <person name="Schaap P."/>
            <person name="Caler L."/>
            <person name="Loftus B."/>
        </authorList>
    </citation>
    <scope>NUCLEOTIDE SEQUENCE [LARGE SCALE GENOMIC DNA]</scope>
    <source>
        <strain evidence="2 3">Neff</strain>
    </source>
</reference>
<evidence type="ECO:0000313" key="3">
    <source>
        <dbReference type="Proteomes" id="UP000011083"/>
    </source>
</evidence>
<dbReference type="AlphaFoldDB" id="L8GHI3"/>
<accession>L8GHI3</accession>
<gene>
    <name evidence="2" type="ORF">ACA1_373790</name>
</gene>
<proteinExistence type="predicted"/>
<name>L8GHI3_ACACF</name>
<dbReference type="GeneID" id="14912915"/>
<feature type="region of interest" description="Disordered" evidence="1">
    <location>
        <begin position="84"/>
        <end position="113"/>
    </location>
</feature>
<evidence type="ECO:0000313" key="2">
    <source>
        <dbReference type="EMBL" id="ELR12314.1"/>
    </source>
</evidence>
<evidence type="ECO:0000256" key="1">
    <source>
        <dbReference type="SAM" id="MobiDB-lite"/>
    </source>
</evidence>
<dbReference type="VEuPathDB" id="AmoebaDB:ACA1_373790"/>